<evidence type="ECO:0000256" key="5">
    <source>
        <dbReference type="ARBA" id="ARBA00022692"/>
    </source>
</evidence>
<gene>
    <name evidence="10" type="ORF">KIV56_10085</name>
</gene>
<feature type="transmembrane region" description="Helical" evidence="9">
    <location>
        <begin position="170"/>
        <end position="190"/>
    </location>
</feature>
<proteinExistence type="predicted"/>
<feature type="transmembrane region" description="Helical" evidence="9">
    <location>
        <begin position="48"/>
        <end position="70"/>
    </location>
</feature>
<evidence type="ECO:0000256" key="8">
    <source>
        <dbReference type="SAM" id="MobiDB-lite"/>
    </source>
</evidence>
<dbReference type="EMBL" id="CP075584">
    <property type="protein sequence ID" value="WBM78929.1"/>
    <property type="molecule type" value="Genomic_DNA"/>
</dbReference>
<keyword evidence="6 9" id="KW-1133">Transmembrane helix</keyword>
<dbReference type="Pfam" id="PF02653">
    <property type="entry name" value="BPD_transp_2"/>
    <property type="match status" value="1"/>
</dbReference>
<keyword evidence="7 9" id="KW-0472">Membrane</keyword>
<feature type="transmembrane region" description="Helical" evidence="9">
    <location>
        <begin position="253"/>
        <end position="269"/>
    </location>
</feature>
<protein>
    <submittedName>
        <fullName evidence="10">ABC transporter permease</fullName>
    </submittedName>
</protein>
<accession>A0ABY7NBI8</accession>
<feature type="region of interest" description="Disordered" evidence="8">
    <location>
        <begin position="334"/>
        <end position="353"/>
    </location>
</feature>
<dbReference type="Proteomes" id="UP001212421">
    <property type="component" value="Chromosome"/>
</dbReference>
<feature type="transmembrane region" description="Helical" evidence="9">
    <location>
        <begin position="102"/>
        <end position="122"/>
    </location>
</feature>
<reference evidence="10 11" key="1">
    <citation type="submission" date="2021-05" db="EMBL/GenBank/DDBJ databases">
        <authorList>
            <person name="Kumar R."/>
            <person name="Kumar A."/>
            <person name="Mukhia S."/>
        </authorList>
    </citation>
    <scope>NUCLEOTIDE SEQUENCE [LARGE SCALE GENOMIC DNA]</scope>
    <source>
        <strain evidence="10 11">ERMR7:08</strain>
    </source>
</reference>
<keyword evidence="5 9" id="KW-0812">Transmembrane</keyword>
<evidence type="ECO:0000256" key="9">
    <source>
        <dbReference type="SAM" id="Phobius"/>
    </source>
</evidence>
<evidence type="ECO:0000313" key="10">
    <source>
        <dbReference type="EMBL" id="WBM78929.1"/>
    </source>
</evidence>
<comment type="subcellular location">
    <subcellularLocation>
        <location evidence="1">Cell membrane</location>
        <topology evidence="1">Multi-pass membrane protein</topology>
    </subcellularLocation>
</comment>
<dbReference type="CDD" id="cd06579">
    <property type="entry name" value="TM_PBP1_transp_AraH_like"/>
    <property type="match status" value="1"/>
</dbReference>
<keyword evidence="11" id="KW-1185">Reference proteome</keyword>
<evidence type="ECO:0000256" key="3">
    <source>
        <dbReference type="ARBA" id="ARBA00022475"/>
    </source>
</evidence>
<keyword evidence="4" id="KW-0997">Cell inner membrane</keyword>
<dbReference type="PANTHER" id="PTHR32196">
    <property type="entry name" value="ABC TRANSPORTER PERMEASE PROTEIN YPHD-RELATED-RELATED"/>
    <property type="match status" value="1"/>
</dbReference>
<dbReference type="RefSeq" id="WP_281533418.1">
    <property type="nucleotide sequence ID" value="NZ_CP075584.1"/>
</dbReference>
<evidence type="ECO:0000256" key="6">
    <source>
        <dbReference type="ARBA" id="ARBA00022989"/>
    </source>
</evidence>
<sequence length="353" mass="36269">MIDATVREPAKLLTSRLVVSKGFVTVGVSTVLLFVVCALVAPTSVSGGAVLGMIPFAAVLAIVGLGQMLVVQQGGIDLSIPGAVSLAIVIVSHEPDGDNSRLLPAVVLALAYAIGAGLLNGFMVGRLGLNSIIATLGTNALLFGAVLGISGGTPRSTTSLLAGIAGGLTWGIPNSAFFALAALALVTVMVKRTVAGRRFEAVGANPLTARATGLRVTIHQSLAFVWAQLLFCLAGILLAGITNQPTAFQGDAYLLPAVAVVVLGGTSLLGGRGYPIATVIAALFLSQLDQFVLSLGVPYAVRTLVQAAALAIGVALYTVDWAAFRQRFIRRSPGSAPRHDYRPGTQFSTERSK</sequence>
<feature type="transmembrane region" description="Helical" evidence="9">
    <location>
        <begin position="222"/>
        <end position="241"/>
    </location>
</feature>
<dbReference type="InterPro" id="IPR001851">
    <property type="entry name" value="ABC_transp_permease"/>
</dbReference>
<keyword evidence="2" id="KW-0813">Transport</keyword>
<evidence type="ECO:0000313" key="11">
    <source>
        <dbReference type="Proteomes" id="UP001212421"/>
    </source>
</evidence>
<evidence type="ECO:0000256" key="2">
    <source>
        <dbReference type="ARBA" id="ARBA00022448"/>
    </source>
</evidence>
<evidence type="ECO:0000256" key="7">
    <source>
        <dbReference type="ARBA" id="ARBA00023136"/>
    </source>
</evidence>
<feature type="transmembrane region" description="Helical" evidence="9">
    <location>
        <begin position="22"/>
        <end position="41"/>
    </location>
</feature>
<evidence type="ECO:0000256" key="4">
    <source>
        <dbReference type="ARBA" id="ARBA00022519"/>
    </source>
</evidence>
<evidence type="ECO:0000256" key="1">
    <source>
        <dbReference type="ARBA" id="ARBA00004651"/>
    </source>
</evidence>
<feature type="transmembrane region" description="Helical" evidence="9">
    <location>
        <begin position="129"/>
        <end position="150"/>
    </location>
</feature>
<dbReference type="PANTHER" id="PTHR32196:SF21">
    <property type="entry name" value="ABC TRANSPORTER PERMEASE PROTEIN YPHD-RELATED"/>
    <property type="match status" value="1"/>
</dbReference>
<feature type="transmembrane region" description="Helical" evidence="9">
    <location>
        <begin position="303"/>
        <end position="324"/>
    </location>
</feature>
<organism evidence="10 11">
    <name type="scientific">Cryobacterium breve</name>
    <dbReference type="NCBI Taxonomy" id="1259258"/>
    <lineage>
        <taxon>Bacteria</taxon>
        <taxon>Bacillati</taxon>
        <taxon>Actinomycetota</taxon>
        <taxon>Actinomycetes</taxon>
        <taxon>Micrococcales</taxon>
        <taxon>Microbacteriaceae</taxon>
        <taxon>Cryobacterium</taxon>
    </lineage>
</organism>
<name>A0ABY7NBI8_9MICO</name>
<feature type="transmembrane region" description="Helical" evidence="9">
    <location>
        <begin position="276"/>
        <end position="297"/>
    </location>
</feature>
<keyword evidence="3" id="KW-1003">Cell membrane</keyword>